<proteinExistence type="predicted"/>
<sequence length="88" mass="10089">MQFSNEQIMKLIDKHIDAAWTEESIKAEMKYVASNIQNSSDTQLNQEQINALANSLQYINKVTTKQTLITLFNVFTEMGIFVDSNDQN</sequence>
<dbReference type="EMBL" id="CP021474">
    <property type="protein sequence ID" value="ARW19688.1"/>
    <property type="molecule type" value="Genomic_DNA"/>
</dbReference>
<dbReference type="AlphaFoldDB" id="A0A1Y0VVQ9"/>
<accession>A0A1Y0VVQ9</accession>
<dbReference type="Proteomes" id="UP000196118">
    <property type="component" value="Chromosome"/>
</dbReference>
<gene>
    <name evidence="1" type="ORF">S100892_01115</name>
</gene>
<evidence type="ECO:0008006" key="3">
    <source>
        <dbReference type="Google" id="ProtNLM"/>
    </source>
</evidence>
<organism evidence="1 2">
    <name type="scientific">Pediococcus pentosaceus</name>
    <dbReference type="NCBI Taxonomy" id="1255"/>
    <lineage>
        <taxon>Bacteria</taxon>
        <taxon>Bacillati</taxon>
        <taxon>Bacillota</taxon>
        <taxon>Bacilli</taxon>
        <taxon>Lactobacillales</taxon>
        <taxon>Lactobacillaceae</taxon>
        <taxon>Pediococcus</taxon>
    </lineage>
</organism>
<protein>
    <recommendedName>
        <fullName evidence="3">Phage protein</fullName>
    </recommendedName>
</protein>
<evidence type="ECO:0000313" key="1">
    <source>
        <dbReference type="EMBL" id="ARW19688.1"/>
    </source>
</evidence>
<reference evidence="1 2" key="1">
    <citation type="submission" date="2017-05" db="EMBL/GenBank/DDBJ databases">
        <title>Genome sequence of Pediococcus pentosaceus strain SRCM100892.</title>
        <authorList>
            <person name="Cho S.H."/>
        </authorList>
    </citation>
    <scope>NUCLEOTIDE SEQUENCE [LARGE SCALE GENOMIC DNA]</scope>
    <source>
        <strain evidence="1 2">SRCM100892</strain>
    </source>
</reference>
<name>A0A1Y0VVQ9_PEDPE</name>
<dbReference type="RefSeq" id="WP_094104445.1">
    <property type="nucleotide sequence ID" value="NZ_JADOFT010000001.1"/>
</dbReference>
<evidence type="ECO:0000313" key="2">
    <source>
        <dbReference type="Proteomes" id="UP000196118"/>
    </source>
</evidence>